<keyword evidence="4 10" id="KW-0762">Sugar transport</keyword>
<dbReference type="PANTHER" id="PTHR32502:SF8">
    <property type="entry name" value="N-ACETYLGALACTOSAMINE PERMEASE IIC COMPONENT 1"/>
    <property type="match status" value="1"/>
</dbReference>
<feature type="transmembrane region" description="Helical" evidence="9">
    <location>
        <begin position="189"/>
        <end position="210"/>
    </location>
</feature>
<evidence type="ECO:0000313" key="12">
    <source>
        <dbReference type="EMBL" id="MDC4246491.1"/>
    </source>
</evidence>
<keyword evidence="3" id="KW-1003">Cell membrane</keyword>
<sequence>MDINLLLSAALTGIFCYLGAVDSAPLLGVTGGFYVVGRPLVAGFLTGLAFGDVKAGVLCGLAVQAVFIANLSTGGATNSEITYASYGGLGLALATTKDPAVAVTLAILIGQTFGLIFHNSKQAFFSFFNNRAQKAAENADGKGIVYNHVIYPQLVIFIIRFLPVTLAIYFGKGMVNWLLNSVPHQITDIIAVLGGVLPALGVAMLMSIVIKQKIQLIFFFAGFVLIAFANLSTLALVFIAALIAYLVYIATSNQQKQPLAATNLGAEIDTSKDDAAYEDEDMF</sequence>
<dbReference type="InterPro" id="IPR050303">
    <property type="entry name" value="GatZ_KbaZ_carbometab"/>
</dbReference>
<feature type="transmembrane region" description="Helical" evidence="9">
    <location>
        <begin position="33"/>
        <end position="50"/>
    </location>
</feature>
<dbReference type="GO" id="GO:0009401">
    <property type="term" value="P:phosphoenolpyruvate-dependent sugar phosphotransferase system"/>
    <property type="evidence" value="ECO:0007669"/>
    <property type="project" value="UniProtKB-KW"/>
</dbReference>
<reference evidence="11 16" key="2">
    <citation type="submission" date="2018-07" db="EMBL/GenBank/DDBJ databases">
        <title>High quality draft genome sequencing of Enterococcus faecium exhibiting probiotic potential isolated from mucus of freshwater fish.</title>
        <authorList>
            <person name="El-Jeni R."/>
            <person name="Ghedira K."/>
            <person name="Abdelhak S."/>
            <person name="El-Bour M."/>
            <person name="Bouhaouala-Zahar B."/>
        </authorList>
    </citation>
    <scope>NUCLEOTIDE SEQUENCE [LARGE SCALE GENOMIC DNA]</scope>
    <source>
        <strain evidence="11 16">R.A73</strain>
    </source>
</reference>
<evidence type="ECO:0000256" key="7">
    <source>
        <dbReference type="ARBA" id="ARBA00022989"/>
    </source>
</evidence>
<dbReference type="Pfam" id="PF03609">
    <property type="entry name" value="EII-Sor"/>
    <property type="match status" value="1"/>
</dbReference>
<feature type="transmembrane region" description="Helical" evidence="9">
    <location>
        <begin position="57"/>
        <end position="79"/>
    </location>
</feature>
<dbReference type="EMBL" id="JAMWMK010000001">
    <property type="protein sequence ID" value="MDC4246491.1"/>
    <property type="molecule type" value="Genomic_DNA"/>
</dbReference>
<evidence type="ECO:0000256" key="1">
    <source>
        <dbReference type="ARBA" id="ARBA00004651"/>
    </source>
</evidence>
<evidence type="ECO:0000256" key="2">
    <source>
        <dbReference type="ARBA" id="ARBA00022448"/>
    </source>
</evidence>
<reference evidence="12" key="4">
    <citation type="submission" date="2022-05" db="EMBL/GenBank/DDBJ databases">
        <title>Draft genome sequences of Clostridium perfringens strains isolated from Peru.</title>
        <authorList>
            <person name="Hurtado R."/>
            <person name="Lima L."/>
            <person name="Sousa T."/>
            <person name="Jaiswal A.K."/>
            <person name="Tiwari S."/>
            <person name="Maturrano L."/>
            <person name="Brenig B."/>
            <person name="Azevedo V."/>
        </authorList>
    </citation>
    <scope>NUCLEOTIDE SEQUENCE</scope>
    <source>
        <strain evidence="12">CP4</strain>
    </source>
</reference>
<keyword evidence="8 9" id="KW-0472">Membrane</keyword>
<dbReference type="GO" id="GO:0005886">
    <property type="term" value="C:plasma membrane"/>
    <property type="evidence" value="ECO:0007669"/>
    <property type="project" value="UniProtKB-SubCell"/>
</dbReference>
<dbReference type="PROSITE" id="PS51106">
    <property type="entry name" value="PTS_EIIC_TYPE_4"/>
    <property type="match status" value="1"/>
</dbReference>
<evidence type="ECO:0000313" key="16">
    <source>
        <dbReference type="Proteomes" id="UP000448762"/>
    </source>
</evidence>
<dbReference type="InterPro" id="IPR004700">
    <property type="entry name" value="PTS_IIC_man"/>
</dbReference>
<feature type="transmembrane region" description="Helical" evidence="9">
    <location>
        <begin position="217"/>
        <end position="248"/>
    </location>
</feature>
<reference evidence="10 15" key="3">
    <citation type="submission" date="2018-10" db="EMBL/GenBank/DDBJ databases">
        <title>Escaping from acidified nitrite in gastric host defense: Transcriptomic basis for resistance to free nitrous acid in Enterococcus faecalis.</title>
        <authorList>
            <person name="Yu Z."/>
            <person name="Shi D."/>
            <person name="Liu W."/>
            <person name="Meng F."/>
        </authorList>
    </citation>
    <scope>NUCLEOTIDE SEQUENCE [LARGE SCALE GENOMIC DNA]</scope>
    <source>
        <strain evidence="10 15">JE1</strain>
    </source>
</reference>
<evidence type="ECO:0000256" key="3">
    <source>
        <dbReference type="ARBA" id="ARBA00022475"/>
    </source>
</evidence>
<feature type="transmembrane region" description="Helical" evidence="9">
    <location>
        <begin position="99"/>
        <end position="117"/>
    </location>
</feature>
<dbReference type="PANTHER" id="PTHR32502">
    <property type="entry name" value="N-ACETYLGALACTOSAMINE PERMEASE II COMPONENT-RELATED"/>
    <property type="match status" value="1"/>
</dbReference>
<keyword evidence="6 9" id="KW-0812">Transmembrane</keyword>
<accession>A0A242BCA3</accession>
<feature type="transmembrane region" description="Helical" evidence="9">
    <location>
        <begin position="149"/>
        <end position="169"/>
    </location>
</feature>
<evidence type="ECO:0000313" key="10">
    <source>
        <dbReference type="EMBL" id="AYM71957.1"/>
    </source>
</evidence>
<keyword evidence="2" id="KW-0813">Transport</keyword>
<dbReference type="Proteomes" id="UP000275747">
    <property type="component" value="Chromosome"/>
</dbReference>
<dbReference type="Proteomes" id="UP001141166">
    <property type="component" value="Unassembled WGS sequence"/>
</dbReference>
<dbReference type="Proteomes" id="UP000194885">
    <property type="component" value="Unassembled WGS sequence"/>
</dbReference>
<dbReference type="EMBL" id="NGKW01000005">
    <property type="protein sequence ID" value="OTN93136.1"/>
    <property type="molecule type" value="Genomic_DNA"/>
</dbReference>
<evidence type="ECO:0000256" key="5">
    <source>
        <dbReference type="ARBA" id="ARBA00022683"/>
    </source>
</evidence>
<name>A0A242BCA3_ENTFC</name>
<protein>
    <submittedName>
        <fullName evidence="10">PTS sugar transporter subunit IIC</fullName>
    </submittedName>
</protein>
<evidence type="ECO:0000313" key="14">
    <source>
        <dbReference type="Proteomes" id="UP000194885"/>
    </source>
</evidence>
<keyword evidence="7 9" id="KW-1133">Transmembrane helix</keyword>
<dbReference type="EMBL" id="QOVC01000009">
    <property type="protein sequence ID" value="KAA0689343.1"/>
    <property type="molecule type" value="Genomic_DNA"/>
</dbReference>
<evidence type="ECO:0000256" key="4">
    <source>
        <dbReference type="ARBA" id="ARBA00022597"/>
    </source>
</evidence>
<gene>
    <name evidence="13" type="ORF">A5810_002595</name>
    <name evidence="10" type="ORF">D9Z05_01135</name>
    <name evidence="11" type="ORF">DTX73_11760</name>
    <name evidence="12" type="ORF">M3X98_00250</name>
</gene>
<evidence type="ECO:0000256" key="6">
    <source>
        <dbReference type="ARBA" id="ARBA00022692"/>
    </source>
</evidence>
<dbReference type="AlphaFoldDB" id="A0A242BCA3"/>
<organism evidence="13 14">
    <name type="scientific">Enterococcus faecium</name>
    <name type="common">Streptococcus faecium</name>
    <dbReference type="NCBI Taxonomy" id="1352"/>
    <lineage>
        <taxon>Bacteria</taxon>
        <taxon>Bacillati</taxon>
        <taxon>Bacillota</taxon>
        <taxon>Bacilli</taxon>
        <taxon>Lactobacillales</taxon>
        <taxon>Enterococcaceae</taxon>
        <taxon>Enterococcus</taxon>
    </lineage>
</organism>
<evidence type="ECO:0000313" key="11">
    <source>
        <dbReference type="EMBL" id="KAA0689343.1"/>
    </source>
</evidence>
<evidence type="ECO:0000313" key="13">
    <source>
        <dbReference type="EMBL" id="OTN93136.1"/>
    </source>
</evidence>
<evidence type="ECO:0000313" key="15">
    <source>
        <dbReference type="Proteomes" id="UP000275747"/>
    </source>
</evidence>
<proteinExistence type="predicted"/>
<dbReference type="RefSeq" id="WP_002325219.1">
    <property type="nucleotide sequence ID" value="NZ_CAACYB010000001.1"/>
</dbReference>
<keyword evidence="5" id="KW-0598">Phosphotransferase system</keyword>
<comment type="subcellular location">
    <subcellularLocation>
        <location evidence="1">Cell membrane</location>
        <topology evidence="1">Multi-pass membrane protein</topology>
    </subcellularLocation>
</comment>
<reference evidence="13 14" key="1">
    <citation type="submission" date="2017-05" db="EMBL/GenBank/DDBJ databases">
        <title>The Genome Sequence of Enterococcus faecium 7H8_DIV0219.</title>
        <authorList>
            <consortium name="The Broad Institute Genomics Platform"/>
            <consortium name="The Broad Institute Genomic Center for Infectious Diseases"/>
            <person name="Earl A."/>
            <person name="Manson A."/>
            <person name="Schwartman J."/>
            <person name="Gilmore M."/>
            <person name="Abouelleil A."/>
            <person name="Cao P."/>
            <person name="Chapman S."/>
            <person name="Cusick C."/>
            <person name="Shea T."/>
            <person name="Young S."/>
            <person name="Neafsey D."/>
            <person name="Nusbaum C."/>
            <person name="Birren B."/>
        </authorList>
    </citation>
    <scope>NUCLEOTIDE SEQUENCE [LARGE SCALE GENOMIC DNA]</scope>
    <source>
        <strain evidence="13 14">7H8_DIV0219</strain>
    </source>
</reference>
<evidence type="ECO:0000256" key="9">
    <source>
        <dbReference type="SAM" id="Phobius"/>
    </source>
</evidence>
<evidence type="ECO:0000256" key="8">
    <source>
        <dbReference type="ARBA" id="ARBA00023136"/>
    </source>
</evidence>
<dbReference type="Proteomes" id="UP000448762">
    <property type="component" value="Unassembled WGS sequence"/>
</dbReference>
<dbReference type="EMBL" id="CP033041">
    <property type="protein sequence ID" value="AYM71957.1"/>
    <property type="molecule type" value="Genomic_DNA"/>
</dbReference>